<organism evidence="7">
    <name type="scientific">Sesamum radiatum</name>
    <name type="common">Black benniseed</name>
    <dbReference type="NCBI Taxonomy" id="300843"/>
    <lineage>
        <taxon>Eukaryota</taxon>
        <taxon>Viridiplantae</taxon>
        <taxon>Streptophyta</taxon>
        <taxon>Embryophyta</taxon>
        <taxon>Tracheophyta</taxon>
        <taxon>Spermatophyta</taxon>
        <taxon>Magnoliopsida</taxon>
        <taxon>eudicotyledons</taxon>
        <taxon>Gunneridae</taxon>
        <taxon>Pentapetalae</taxon>
        <taxon>asterids</taxon>
        <taxon>lamiids</taxon>
        <taxon>Lamiales</taxon>
        <taxon>Pedaliaceae</taxon>
        <taxon>Sesamum</taxon>
    </lineage>
</organism>
<keyword evidence="5" id="KW-0732">Signal</keyword>
<feature type="region of interest" description="Disordered" evidence="3">
    <location>
        <begin position="799"/>
        <end position="824"/>
    </location>
</feature>
<keyword evidence="4" id="KW-0812">Transmembrane</keyword>
<feature type="compositionally biased region" description="Basic and acidic residues" evidence="3">
    <location>
        <begin position="815"/>
        <end position="824"/>
    </location>
</feature>
<comment type="caution">
    <text evidence="7">The sequence shown here is derived from an EMBL/GenBank/DDBJ whole genome shotgun (WGS) entry which is preliminary data.</text>
</comment>
<dbReference type="InterPro" id="IPR015425">
    <property type="entry name" value="FH2_Formin"/>
</dbReference>
<comment type="similarity">
    <text evidence="1">Belongs to the formin-like family. Class-I subfamily.</text>
</comment>
<feature type="region of interest" description="Disordered" evidence="3">
    <location>
        <begin position="395"/>
        <end position="417"/>
    </location>
</feature>
<gene>
    <name evidence="7" type="ORF">Sradi_2957500</name>
</gene>
<evidence type="ECO:0000313" key="7">
    <source>
        <dbReference type="EMBL" id="KAL0385632.1"/>
    </source>
</evidence>
<feature type="region of interest" description="Disordered" evidence="3">
    <location>
        <begin position="175"/>
        <end position="231"/>
    </location>
</feature>
<feature type="compositionally biased region" description="Basic and acidic residues" evidence="3">
    <location>
        <begin position="183"/>
        <end position="195"/>
    </location>
</feature>
<reference evidence="7" key="2">
    <citation type="journal article" date="2024" name="Plant">
        <title>Genomic evolution and insights into agronomic trait innovations of Sesamum species.</title>
        <authorList>
            <person name="Miao H."/>
            <person name="Wang L."/>
            <person name="Qu L."/>
            <person name="Liu H."/>
            <person name="Sun Y."/>
            <person name="Le M."/>
            <person name="Wang Q."/>
            <person name="Wei S."/>
            <person name="Zheng Y."/>
            <person name="Lin W."/>
            <person name="Duan Y."/>
            <person name="Cao H."/>
            <person name="Xiong S."/>
            <person name="Wang X."/>
            <person name="Wei L."/>
            <person name="Li C."/>
            <person name="Ma Q."/>
            <person name="Ju M."/>
            <person name="Zhao R."/>
            <person name="Li G."/>
            <person name="Mu C."/>
            <person name="Tian Q."/>
            <person name="Mei H."/>
            <person name="Zhang T."/>
            <person name="Gao T."/>
            <person name="Zhang H."/>
        </authorList>
    </citation>
    <scope>NUCLEOTIDE SEQUENCE</scope>
    <source>
        <strain evidence="7">G02</strain>
    </source>
</reference>
<evidence type="ECO:0000256" key="2">
    <source>
        <dbReference type="RuleBase" id="RU361260"/>
    </source>
</evidence>
<feature type="region of interest" description="Disordered" evidence="3">
    <location>
        <begin position="29"/>
        <end position="78"/>
    </location>
</feature>
<dbReference type="SUPFAM" id="SSF101447">
    <property type="entry name" value="Formin homology 2 domain (FH2 domain)"/>
    <property type="match status" value="1"/>
</dbReference>
<dbReference type="InterPro" id="IPR042201">
    <property type="entry name" value="FH2_Formin_sf"/>
</dbReference>
<dbReference type="EMBL" id="JACGWJ010000012">
    <property type="protein sequence ID" value="KAL0385632.1"/>
    <property type="molecule type" value="Genomic_DNA"/>
</dbReference>
<evidence type="ECO:0000256" key="4">
    <source>
        <dbReference type="SAM" id="Phobius"/>
    </source>
</evidence>
<protein>
    <recommendedName>
        <fullName evidence="2">Formin-like protein</fullName>
    </recommendedName>
</protein>
<dbReference type="PANTHER" id="PTHR23213:SF354">
    <property type="entry name" value="FORMIN-LIKE PROTEIN 4"/>
    <property type="match status" value="1"/>
</dbReference>
<sequence>MAAHFHPPTILCLFILFFISDIPQSLSQSTSPQNIQTHYPFSPPRPPPPTPVNDQPNIPPPTTSIPPPQPGRRSSTRAAVGKAIGLTAASTLVLSGLLFFFLLRYSRRKRENGSAAAAAAHGGANAVAPRNDDFMRFNGNVKGVIVDENGLDVLYWRKLQEGENRSSFKKQYYKNLSDEQEEEEKRIVNERERRSRTPIQEAPLLRGKSSTSQSPVWGDNEERIYKKTPSVSTQMAVRVEGKQYSSVQVVKNATLPPPPGASPQSLSSLPPVPPQIALAVGAVPKGKVAAPPPPPPIPSNKGPAPPPPPPPSSGSPASSLKPPPVPKGEPSKRSSSLGEGTSSNGNGQVKLKPLHWDKVNPNVEHSMGVDKIDKGSFKFDGDLMEALFGYVATNRKSPQRDGRSVSPGGDKSGPPSQIFILDTRKSQNTAIVLKSLGISRQEIIDALIEGHGLNADTIEKLSRIAPTDEEASEILAFDGDPTRLADAESFLYHLLKAVPSAFARFNAMLFRSNYDLEVSQIKESLQSLESACKELRTRGLFLKLLEAVLKAGNRLNAGTSRGNAQAFNLTALRKLSDVKSSDGKTTLLQFVVQEVVRAEGKRCVLNRNRSLSRTSSQSSNSGSQSLDQSASKDDKEREYMMLGLPVIGGLSAEFSNVKKAAALDYDLFVKTSSAFAAQVVETRKIVVKCGPDGGFAREMNGFLDAAELEVKVLKEEQTRVMEIVKKTTDYYQAGSSKDKGANPFQLFVIVRDFLGMVDQVCIDIARNVQKRKPVSSVAGSSSPGSPRVFRFPKLPANFMSESSMSSSNDSDNDSESQKDHISEQ</sequence>
<dbReference type="AlphaFoldDB" id="A0AAW2RZR9"/>
<feature type="region of interest" description="Disordered" evidence="3">
    <location>
        <begin position="252"/>
        <end position="272"/>
    </location>
</feature>
<feature type="chain" id="PRO_5043621211" description="Formin-like protein" evidence="5">
    <location>
        <begin position="28"/>
        <end position="824"/>
    </location>
</feature>
<reference evidence="7" key="1">
    <citation type="submission" date="2020-06" db="EMBL/GenBank/DDBJ databases">
        <authorList>
            <person name="Li T."/>
            <person name="Hu X."/>
            <person name="Zhang T."/>
            <person name="Song X."/>
            <person name="Zhang H."/>
            <person name="Dai N."/>
            <person name="Sheng W."/>
            <person name="Hou X."/>
            <person name="Wei L."/>
        </authorList>
    </citation>
    <scope>NUCLEOTIDE SEQUENCE</scope>
    <source>
        <strain evidence="7">G02</strain>
        <tissue evidence="7">Leaf</tissue>
    </source>
</reference>
<dbReference type="GO" id="GO:0051015">
    <property type="term" value="F:actin filament binding"/>
    <property type="evidence" value="ECO:0007669"/>
    <property type="project" value="InterPro"/>
</dbReference>
<dbReference type="PANTHER" id="PTHR23213">
    <property type="entry name" value="FORMIN-RELATED"/>
    <property type="match status" value="1"/>
</dbReference>
<feature type="compositionally biased region" description="Polar residues" evidence="3">
    <location>
        <begin position="333"/>
        <end position="347"/>
    </location>
</feature>
<dbReference type="SMART" id="SM00498">
    <property type="entry name" value="FH2"/>
    <property type="match status" value="1"/>
</dbReference>
<evidence type="ECO:0000259" key="6">
    <source>
        <dbReference type="PROSITE" id="PS51444"/>
    </source>
</evidence>
<feature type="compositionally biased region" description="Pro residues" evidence="3">
    <location>
        <begin position="290"/>
        <end position="313"/>
    </location>
</feature>
<accession>A0AAW2RZR9</accession>
<dbReference type="GO" id="GO:0045010">
    <property type="term" value="P:actin nucleation"/>
    <property type="evidence" value="ECO:0007669"/>
    <property type="project" value="InterPro"/>
</dbReference>
<feature type="domain" description="FH2" evidence="6">
    <location>
        <begin position="341"/>
        <end position="783"/>
    </location>
</feature>
<dbReference type="Gene3D" id="1.20.58.2220">
    <property type="entry name" value="Formin, FH2 domain"/>
    <property type="match status" value="1"/>
</dbReference>
<evidence type="ECO:0000256" key="5">
    <source>
        <dbReference type="SAM" id="SignalP"/>
    </source>
</evidence>
<feature type="compositionally biased region" description="Low complexity" evidence="3">
    <location>
        <begin position="609"/>
        <end position="629"/>
    </location>
</feature>
<proteinExistence type="inferred from homology"/>
<feature type="signal peptide" evidence="5">
    <location>
        <begin position="1"/>
        <end position="27"/>
    </location>
</feature>
<name>A0AAW2RZR9_SESRA</name>
<evidence type="ECO:0000256" key="1">
    <source>
        <dbReference type="ARBA" id="ARBA00025793"/>
    </source>
</evidence>
<feature type="compositionally biased region" description="Polar residues" evidence="3">
    <location>
        <begin position="29"/>
        <end position="39"/>
    </location>
</feature>
<feature type="transmembrane region" description="Helical" evidence="4">
    <location>
        <begin position="83"/>
        <end position="103"/>
    </location>
</feature>
<feature type="region of interest" description="Disordered" evidence="3">
    <location>
        <begin position="772"/>
        <end position="791"/>
    </location>
</feature>
<feature type="region of interest" description="Disordered" evidence="3">
    <location>
        <begin position="609"/>
        <end position="634"/>
    </location>
</feature>
<feature type="compositionally biased region" description="Low complexity" evidence="3">
    <location>
        <begin position="774"/>
        <end position="786"/>
    </location>
</feature>
<evidence type="ECO:0000256" key="3">
    <source>
        <dbReference type="SAM" id="MobiDB-lite"/>
    </source>
</evidence>
<keyword evidence="4" id="KW-0472">Membrane</keyword>
<dbReference type="Pfam" id="PF02181">
    <property type="entry name" value="FH2"/>
    <property type="match status" value="1"/>
</dbReference>
<feature type="compositionally biased region" description="Low complexity" evidence="3">
    <location>
        <begin position="799"/>
        <end position="809"/>
    </location>
</feature>
<keyword evidence="4" id="KW-1133">Transmembrane helix</keyword>
<feature type="region of interest" description="Disordered" evidence="3">
    <location>
        <begin position="285"/>
        <end position="355"/>
    </location>
</feature>
<dbReference type="PROSITE" id="PS51444">
    <property type="entry name" value="FH2"/>
    <property type="match status" value="1"/>
</dbReference>
<dbReference type="InterPro" id="IPR027643">
    <property type="entry name" value="Formin-like_plant"/>
</dbReference>
<feature type="compositionally biased region" description="Pro residues" evidence="3">
    <location>
        <begin position="41"/>
        <end position="70"/>
    </location>
</feature>